<dbReference type="InterPro" id="IPR036388">
    <property type="entry name" value="WH-like_DNA-bd_sf"/>
</dbReference>
<dbReference type="SUPFAM" id="SSF46785">
    <property type="entry name" value="Winged helix' DNA-binding domain"/>
    <property type="match status" value="1"/>
</dbReference>
<dbReference type="EMBL" id="CP000699">
    <property type="protein sequence ID" value="ABQ69431.1"/>
    <property type="molecule type" value="Genomic_DNA"/>
</dbReference>
<dbReference type="Pfam" id="PF07729">
    <property type="entry name" value="FCD"/>
    <property type="match status" value="1"/>
</dbReference>
<dbReference type="Proteomes" id="UP000001989">
    <property type="component" value="Chromosome"/>
</dbReference>
<dbReference type="GO" id="GO:0003677">
    <property type="term" value="F:DNA binding"/>
    <property type="evidence" value="ECO:0007669"/>
    <property type="project" value="UniProtKB-KW"/>
</dbReference>
<reference evidence="6 7" key="1">
    <citation type="journal article" date="2010" name="J. Bacteriol.">
        <title>Genome sequence of the dioxin-mineralizing bacterium Sphingomonas wittichii RW1.</title>
        <authorList>
            <person name="Miller T.R."/>
            <person name="Delcher A.L."/>
            <person name="Salzberg S.L."/>
            <person name="Saunders E."/>
            <person name="Detter J.C."/>
            <person name="Halden R.U."/>
        </authorList>
    </citation>
    <scope>NUCLEOTIDE SEQUENCE [LARGE SCALE GENOMIC DNA]</scope>
    <source>
        <strain evidence="7">DSM 6014 / CCUG 31198 / JCM 15750 / NBRC 105917 / EY 4224 / RW1</strain>
    </source>
</reference>
<dbReference type="Gene3D" id="1.20.120.530">
    <property type="entry name" value="GntR ligand-binding domain-like"/>
    <property type="match status" value="1"/>
</dbReference>
<evidence type="ECO:0000256" key="1">
    <source>
        <dbReference type="ARBA" id="ARBA00023015"/>
    </source>
</evidence>
<evidence type="ECO:0000313" key="6">
    <source>
        <dbReference type="EMBL" id="ABQ69431.1"/>
    </source>
</evidence>
<name>A0A9J9HCX2_RHIWR</name>
<dbReference type="CDD" id="cd07377">
    <property type="entry name" value="WHTH_GntR"/>
    <property type="match status" value="1"/>
</dbReference>
<dbReference type="SUPFAM" id="SSF48008">
    <property type="entry name" value="GntR ligand-binding domain-like"/>
    <property type="match status" value="1"/>
</dbReference>
<dbReference type="Pfam" id="PF00392">
    <property type="entry name" value="GntR"/>
    <property type="match status" value="1"/>
</dbReference>
<dbReference type="SMART" id="SM00895">
    <property type="entry name" value="FCD"/>
    <property type="match status" value="1"/>
</dbReference>
<evidence type="ECO:0000256" key="2">
    <source>
        <dbReference type="ARBA" id="ARBA00023125"/>
    </source>
</evidence>
<gene>
    <name evidence="6" type="ordered locus">Swit_3081</name>
</gene>
<dbReference type="SMART" id="SM00345">
    <property type="entry name" value="HTH_GNTR"/>
    <property type="match status" value="1"/>
</dbReference>
<dbReference type="AlphaFoldDB" id="A0A9J9HCX2"/>
<keyword evidence="1" id="KW-0805">Transcription regulation</keyword>
<feature type="domain" description="HTH gntR-type" evidence="5">
    <location>
        <begin position="34"/>
        <end position="101"/>
    </location>
</feature>
<dbReference type="PANTHER" id="PTHR43537:SF45">
    <property type="entry name" value="GNTR FAMILY REGULATORY PROTEIN"/>
    <property type="match status" value="1"/>
</dbReference>
<dbReference type="GO" id="GO:0003700">
    <property type="term" value="F:DNA-binding transcription factor activity"/>
    <property type="evidence" value="ECO:0007669"/>
    <property type="project" value="InterPro"/>
</dbReference>
<dbReference type="InterPro" id="IPR008920">
    <property type="entry name" value="TF_FadR/GntR_C"/>
</dbReference>
<evidence type="ECO:0000256" key="4">
    <source>
        <dbReference type="SAM" id="MobiDB-lite"/>
    </source>
</evidence>
<dbReference type="PANTHER" id="PTHR43537">
    <property type="entry name" value="TRANSCRIPTIONAL REGULATOR, GNTR FAMILY"/>
    <property type="match status" value="1"/>
</dbReference>
<organism evidence="6 7">
    <name type="scientific">Rhizorhabdus wittichii (strain DSM 6014 / CCUG 31198 / JCM 15750 / NBRC 105917 / EY 4224 / RW1)</name>
    <name type="common">Sphingomonas wittichii</name>
    <dbReference type="NCBI Taxonomy" id="392499"/>
    <lineage>
        <taxon>Bacteria</taxon>
        <taxon>Pseudomonadati</taxon>
        <taxon>Pseudomonadota</taxon>
        <taxon>Alphaproteobacteria</taxon>
        <taxon>Sphingomonadales</taxon>
        <taxon>Sphingomonadaceae</taxon>
        <taxon>Rhizorhabdus</taxon>
    </lineage>
</organism>
<dbReference type="InterPro" id="IPR000524">
    <property type="entry name" value="Tscrpt_reg_HTH_GntR"/>
</dbReference>
<dbReference type="InterPro" id="IPR036390">
    <property type="entry name" value="WH_DNA-bd_sf"/>
</dbReference>
<protein>
    <submittedName>
        <fullName evidence="6">Transcriptional regulator, GntR family</fullName>
    </submittedName>
</protein>
<keyword evidence="7" id="KW-1185">Reference proteome</keyword>
<dbReference type="PROSITE" id="PS50949">
    <property type="entry name" value="HTH_GNTR"/>
    <property type="match status" value="1"/>
</dbReference>
<proteinExistence type="predicted"/>
<evidence type="ECO:0000259" key="5">
    <source>
        <dbReference type="PROSITE" id="PS50949"/>
    </source>
</evidence>
<feature type="region of interest" description="Disordered" evidence="4">
    <location>
        <begin position="1"/>
        <end position="30"/>
    </location>
</feature>
<keyword evidence="3" id="KW-0804">Transcription</keyword>
<dbReference type="KEGG" id="swi:Swit_3081"/>
<evidence type="ECO:0000256" key="3">
    <source>
        <dbReference type="ARBA" id="ARBA00023163"/>
    </source>
</evidence>
<accession>A0A9J9HCX2</accession>
<dbReference type="InterPro" id="IPR011711">
    <property type="entry name" value="GntR_C"/>
</dbReference>
<sequence>MGRQRKQRDEPEASSSLGLPFGSPKQLSDGGIKTPLVQQVYGAIMESLDAGELKPGSRIVAAEVAQRLGLSRAPVREALAVLAGQGLVELLPDRGAILRPMTRHDMAEIYEVMAPVISVALRSAALRMAEGDNAARVTSAMAAIRAASTAPDFHFFLVLNDFHYLVNAIAEKPYVDFVMRAINIEYWNRLVVSSIHLASHIDQYVTNYQRLTDALLAGDAGSAAAVMHYHAHWCARLLER</sequence>
<evidence type="ECO:0000313" key="7">
    <source>
        <dbReference type="Proteomes" id="UP000001989"/>
    </source>
</evidence>
<dbReference type="Gene3D" id="1.10.10.10">
    <property type="entry name" value="Winged helix-like DNA-binding domain superfamily/Winged helix DNA-binding domain"/>
    <property type="match status" value="1"/>
</dbReference>
<keyword evidence="2" id="KW-0238">DNA-binding</keyword>